<dbReference type="Proteomes" id="UP001324380">
    <property type="component" value="Chromosome"/>
</dbReference>
<dbReference type="RefSeq" id="WP_321561545.1">
    <property type="nucleotide sequence ID" value="NZ_CP139558.1"/>
</dbReference>
<dbReference type="EMBL" id="CP139558">
    <property type="protein sequence ID" value="WPU92383.1"/>
    <property type="molecule type" value="Genomic_DNA"/>
</dbReference>
<dbReference type="Gene3D" id="1.25.40.390">
    <property type="match status" value="1"/>
</dbReference>
<keyword evidence="3" id="KW-0732">Signal</keyword>
<comment type="similarity">
    <text evidence="2">Belongs to the SusD family.</text>
</comment>
<evidence type="ECO:0000313" key="8">
    <source>
        <dbReference type="EMBL" id="WPU92383.1"/>
    </source>
</evidence>
<keyword evidence="9" id="KW-1185">Reference proteome</keyword>
<protein>
    <submittedName>
        <fullName evidence="8">RagB/SusD family nutrient uptake outer membrane protein</fullName>
    </submittedName>
</protein>
<evidence type="ECO:0000256" key="1">
    <source>
        <dbReference type="ARBA" id="ARBA00004442"/>
    </source>
</evidence>
<gene>
    <name evidence="8" type="ORF">SNE25_23950</name>
</gene>
<proteinExistence type="inferred from homology"/>
<dbReference type="PROSITE" id="PS51257">
    <property type="entry name" value="PROKAR_LIPOPROTEIN"/>
    <property type="match status" value="1"/>
</dbReference>
<evidence type="ECO:0000259" key="7">
    <source>
        <dbReference type="Pfam" id="PF14322"/>
    </source>
</evidence>
<feature type="domain" description="SusD-like N-terminal" evidence="7">
    <location>
        <begin position="88"/>
        <end position="226"/>
    </location>
</feature>
<evidence type="ECO:0000256" key="4">
    <source>
        <dbReference type="ARBA" id="ARBA00023136"/>
    </source>
</evidence>
<evidence type="ECO:0000259" key="6">
    <source>
        <dbReference type="Pfam" id="PF07980"/>
    </source>
</evidence>
<dbReference type="Pfam" id="PF14322">
    <property type="entry name" value="SusD-like_3"/>
    <property type="match status" value="1"/>
</dbReference>
<dbReference type="Pfam" id="PF07980">
    <property type="entry name" value="SusD_RagB"/>
    <property type="match status" value="1"/>
</dbReference>
<evidence type="ECO:0000256" key="3">
    <source>
        <dbReference type="ARBA" id="ARBA00022729"/>
    </source>
</evidence>
<keyword evidence="5" id="KW-0998">Cell outer membrane</keyword>
<dbReference type="InterPro" id="IPR011990">
    <property type="entry name" value="TPR-like_helical_dom_sf"/>
</dbReference>
<evidence type="ECO:0000313" key="9">
    <source>
        <dbReference type="Proteomes" id="UP001324380"/>
    </source>
</evidence>
<organism evidence="8 9">
    <name type="scientific">Mucilaginibacter sabulilitoris</name>
    <dbReference type="NCBI Taxonomy" id="1173583"/>
    <lineage>
        <taxon>Bacteria</taxon>
        <taxon>Pseudomonadati</taxon>
        <taxon>Bacteroidota</taxon>
        <taxon>Sphingobacteriia</taxon>
        <taxon>Sphingobacteriales</taxon>
        <taxon>Sphingobacteriaceae</taxon>
        <taxon>Mucilaginibacter</taxon>
    </lineage>
</organism>
<evidence type="ECO:0000256" key="2">
    <source>
        <dbReference type="ARBA" id="ARBA00006275"/>
    </source>
</evidence>
<name>A0ABZ0TH89_9SPHI</name>
<dbReference type="InterPro" id="IPR012944">
    <property type="entry name" value="SusD_RagB_dom"/>
</dbReference>
<sequence length="609" mass="67363">MKKLYIIILAGCVYTLLSTSCKKVLNKQDLTSASPDLIFGDSVLVKQNVDFIYGQNLPNWYGNTGGSVSSTLNGICDEAYNDNKFMQGTLTNNDVNDIGSSNTSGPYNKIRIINTFLRDLAAGKLTPDTKKRFAAQVLFWRAYRYFDLVRLYGGVPLVLTPLDAVGDANKQAALLPRSKTSDCIKQIVADLDSAIKSLPQRWPDSKNDYGRITSQAAAAFKGRVLLTWASPEFNPTNDRARWQQAYDANLQAKNICDAAGNKLMPDYAGLWFVEGYSNTEAIMVTGYNSATGDQQKDNNGYDLSTRPAYTGTGNPSVSNQPIWEMVQSYPMLDGLAPNASTKYPYTLQSFYKNRDPRFDKTIGFNGCNWPINSNNAFRLWTYYYTDPSSNKIVTTEPITGSATTTGFYLRKAIDPTLAAANVMYSGNDWIEIRYAEVLLNLGECAAEIGNLNQGQEAYSALISLRQRAGVEAGGDGLYGLAPTMNHDQMINAIMLERKIELAYEGKRFWDLRRRNMLQSTLNGTRRSGIRITLNAGAPASLFPPYPGRDQLTADAAYAYFTITPVTLDNKYTLNVQTSVDFFGIPTATISSDPNILQNKGWGGSFDPQQ</sequence>
<reference evidence="8 9" key="1">
    <citation type="submission" date="2023-11" db="EMBL/GenBank/DDBJ databases">
        <title>Analysis of the Genomes of Mucilaginibacter gossypii cycad 4 and M. sabulilitoris SNA2: microbes with the potential for plant growth promotion.</title>
        <authorList>
            <person name="Hirsch A.M."/>
            <person name="Humm E."/>
            <person name="Rubbi M."/>
            <person name="Del Vecchio G."/>
            <person name="Ha S.M."/>
            <person name="Pellegrini M."/>
            <person name="Gunsalus R.P."/>
        </authorList>
    </citation>
    <scope>NUCLEOTIDE SEQUENCE [LARGE SCALE GENOMIC DNA]</scope>
    <source>
        <strain evidence="8 9">SNA2</strain>
    </source>
</reference>
<dbReference type="SUPFAM" id="SSF48452">
    <property type="entry name" value="TPR-like"/>
    <property type="match status" value="1"/>
</dbReference>
<feature type="domain" description="RagB/SusD" evidence="6">
    <location>
        <begin position="279"/>
        <end position="601"/>
    </location>
</feature>
<keyword evidence="4" id="KW-0472">Membrane</keyword>
<dbReference type="InterPro" id="IPR033985">
    <property type="entry name" value="SusD-like_N"/>
</dbReference>
<comment type="subcellular location">
    <subcellularLocation>
        <location evidence="1">Cell outer membrane</location>
    </subcellularLocation>
</comment>
<accession>A0ABZ0TH89</accession>
<evidence type="ECO:0000256" key="5">
    <source>
        <dbReference type="ARBA" id="ARBA00023237"/>
    </source>
</evidence>